<dbReference type="EC" id="2.7.7.49" evidence="1"/>
<evidence type="ECO:0000256" key="1">
    <source>
        <dbReference type="ARBA" id="ARBA00012493"/>
    </source>
</evidence>
<dbReference type="InterPro" id="IPR012337">
    <property type="entry name" value="RNaseH-like_sf"/>
</dbReference>
<dbReference type="GO" id="GO:0015074">
    <property type="term" value="P:DNA integration"/>
    <property type="evidence" value="ECO:0007669"/>
    <property type="project" value="InterPro"/>
</dbReference>
<proteinExistence type="predicted"/>
<dbReference type="Pfam" id="PF03732">
    <property type="entry name" value="Retrotrans_gag"/>
    <property type="match status" value="1"/>
</dbReference>
<reference evidence="10" key="3">
    <citation type="submission" date="2000-10" db="EMBL/GenBank/DDBJ databases">
        <authorList>
            <person name="Chao Q."/>
            <person name="Brooks S."/>
            <person name="Buehler E."/>
            <person name="Johnson-Hopson C."/>
            <person name="Khan S."/>
            <person name="Kim C."/>
            <person name="Shinn P."/>
            <person name="Altafi H."/>
            <person name="Bei B."/>
            <person name="Chin C."/>
            <person name="Chiou J."/>
            <person name="Choi E."/>
            <person name="Conn L."/>
            <person name="Conway A."/>
            <person name="Gonzalez A."/>
            <person name="Hansen N."/>
            <person name="Howing B."/>
            <person name="Koo T."/>
            <person name="Lam B."/>
            <person name="Lee J."/>
            <person name="Lenz C."/>
            <person name="Li J."/>
            <person name="Liu A."/>
            <person name="Liu J."/>
            <person name="Liu S."/>
            <person name="Mukharsky N."/>
            <person name="Nguyen M."/>
            <person name="Palm C."/>
            <person name="Pham P."/>
            <person name="Sakano H."/>
            <person name="Schwartz J."/>
            <person name="Southwick A."/>
            <person name="Thaveri A."/>
            <person name="Toriumi M."/>
            <person name="Vaysberg M."/>
            <person name="Yu G."/>
            <person name="Davis R."/>
            <person name="Federspiel N."/>
            <person name="Theologis A."/>
            <person name="Ecker J."/>
        </authorList>
    </citation>
    <scope>NUCLEOTIDE SEQUENCE</scope>
</reference>
<feature type="compositionally biased region" description="Acidic residues" evidence="8">
    <location>
        <begin position="496"/>
        <end position="505"/>
    </location>
</feature>
<keyword evidence="6" id="KW-0378">Hydrolase</keyword>
<dbReference type="InterPro" id="IPR043128">
    <property type="entry name" value="Rev_trsase/Diguanyl_cyclase"/>
</dbReference>
<name>Q9SHM5_ARATH</name>
<reference evidence="10" key="1">
    <citation type="submission" date="1999-08" db="EMBL/GenBank/DDBJ databases">
        <title>Genomic sequence for Arabidopsis thaliana BAC F7F22 from chromosome I.</title>
        <authorList>
            <person name="Chao Q."/>
            <person name="Shinn P."/>
            <person name="Brooks S."/>
            <person name="Buehler E."/>
            <person name="Dunn P."/>
            <person name="Khan S."/>
            <person name="Kim C."/>
            <person name="Walker M."/>
            <person name="Brooks S."/>
            <person name="Altafi H."/>
            <person name="Araujo R."/>
            <person name="Conn L."/>
            <person name="Conway A.B."/>
            <person name="Gonzalez A."/>
            <person name="Hansen N.F."/>
            <person name="Huizar L."/>
            <person name="Kremenetskaia I."/>
            <person name="Lenz C."/>
            <person name="Li J."/>
            <person name="Liu S."/>
            <person name="Luros S."/>
            <person name="Rowley D."/>
            <person name="Schwartz J."/>
            <person name="Toriumi M."/>
            <person name="Vysotskaia V."/>
            <person name="Yu G."/>
            <person name="Davis R.W."/>
            <person name="Federspiel N.A."/>
            <person name="Theologis A."/>
            <person name="Ecker J.R."/>
        </authorList>
    </citation>
    <scope>NUCLEOTIDE SEQUENCE</scope>
</reference>
<dbReference type="InterPro" id="IPR050951">
    <property type="entry name" value="Retrovirus_Pol_polyprotein"/>
</dbReference>
<protein>
    <recommendedName>
        <fullName evidence="1">RNA-directed DNA polymerase</fullName>
        <ecNumber evidence="1">2.7.7.49</ecNumber>
    </recommendedName>
</protein>
<feature type="compositionally biased region" description="Polar residues" evidence="8">
    <location>
        <begin position="415"/>
        <end position="431"/>
    </location>
</feature>
<dbReference type="GO" id="GO:0003676">
    <property type="term" value="F:nucleic acid binding"/>
    <property type="evidence" value="ECO:0007669"/>
    <property type="project" value="InterPro"/>
</dbReference>
<dbReference type="Pfam" id="PF00665">
    <property type="entry name" value="rve"/>
    <property type="match status" value="1"/>
</dbReference>
<dbReference type="SUPFAM" id="SSF53098">
    <property type="entry name" value="Ribonuclease H-like"/>
    <property type="match status" value="1"/>
</dbReference>
<dbReference type="GO" id="GO:0003964">
    <property type="term" value="F:RNA-directed DNA polymerase activity"/>
    <property type="evidence" value="ECO:0007669"/>
    <property type="project" value="UniProtKB-KW"/>
</dbReference>
<feature type="region of interest" description="Disordered" evidence="8">
    <location>
        <begin position="844"/>
        <end position="867"/>
    </location>
</feature>
<organism evidence="10">
    <name type="scientific">Arabidopsis thaliana</name>
    <name type="common">Mouse-ear cress</name>
    <dbReference type="NCBI Taxonomy" id="3702"/>
    <lineage>
        <taxon>Eukaryota</taxon>
        <taxon>Viridiplantae</taxon>
        <taxon>Streptophyta</taxon>
        <taxon>Embryophyta</taxon>
        <taxon>Tracheophyta</taxon>
        <taxon>Spermatophyta</taxon>
        <taxon>Magnoliopsida</taxon>
        <taxon>eudicotyledons</taxon>
        <taxon>Gunneridae</taxon>
        <taxon>Pentapetalae</taxon>
        <taxon>rosids</taxon>
        <taxon>malvids</taxon>
        <taxon>Brassicales</taxon>
        <taxon>Brassicaceae</taxon>
        <taxon>Camelineae</taxon>
        <taxon>Arabidopsis</taxon>
    </lineage>
</organism>
<keyword evidence="7" id="KW-0695">RNA-directed DNA polymerase</keyword>
<dbReference type="GO" id="GO:0016787">
    <property type="term" value="F:hydrolase activity"/>
    <property type="evidence" value="ECO:0007669"/>
    <property type="project" value="UniProtKB-KW"/>
</dbReference>
<dbReference type="Gene3D" id="1.10.340.70">
    <property type="match status" value="1"/>
</dbReference>
<dbReference type="Gene3D" id="3.10.10.10">
    <property type="entry name" value="HIV Type 1 Reverse Transcriptase, subunit A, domain 1"/>
    <property type="match status" value="1"/>
</dbReference>
<dbReference type="ExpressionAtlas" id="Q9SHM5">
    <property type="expression patterns" value="baseline and differential"/>
</dbReference>
<evidence type="ECO:0000313" key="10">
    <source>
        <dbReference type="EMBL" id="AAF24529.1"/>
    </source>
</evidence>
<dbReference type="Pfam" id="PF00078">
    <property type="entry name" value="RVT_1"/>
    <property type="match status" value="1"/>
</dbReference>
<dbReference type="CDD" id="cd00303">
    <property type="entry name" value="retropepsin_like"/>
    <property type="match status" value="1"/>
</dbReference>
<dbReference type="Gene3D" id="3.30.420.10">
    <property type="entry name" value="Ribonuclease H-like superfamily/Ribonuclease H"/>
    <property type="match status" value="1"/>
</dbReference>
<evidence type="ECO:0000256" key="2">
    <source>
        <dbReference type="ARBA" id="ARBA00022679"/>
    </source>
</evidence>
<feature type="compositionally biased region" description="Basic and acidic residues" evidence="8">
    <location>
        <begin position="506"/>
        <end position="515"/>
    </location>
</feature>
<dbReference type="InterPro" id="IPR001584">
    <property type="entry name" value="Integrase_cat-core"/>
</dbReference>
<evidence type="ECO:0000256" key="7">
    <source>
        <dbReference type="ARBA" id="ARBA00022918"/>
    </source>
</evidence>
<evidence type="ECO:0000256" key="8">
    <source>
        <dbReference type="SAM" id="MobiDB-lite"/>
    </source>
</evidence>
<dbReference type="InterPro" id="IPR021109">
    <property type="entry name" value="Peptidase_aspartic_dom_sf"/>
</dbReference>
<dbReference type="PANTHER" id="PTHR37984:SF5">
    <property type="entry name" value="PROTEIN NYNRIN-LIKE"/>
    <property type="match status" value="1"/>
</dbReference>
<dbReference type="InterPro" id="IPR005162">
    <property type="entry name" value="Retrotrans_gag_dom"/>
</dbReference>
<evidence type="ECO:0000256" key="3">
    <source>
        <dbReference type="ARBA" id="ARBA00022695"/>
    </source>
</evidence>
<dbReference type="Pfam" id="PF17921">
    <property type="entry name" value="Integrase_H2C2"/>
    <property type="match status" value="1"/>
</dbReference>
<dbReference type="GO" id="GO:0004519">
    <property type="term" value="F:endonuclease activity"/>
    <property type="evidence" value="ECO:0007669"/>
    <property type="project" value="UniProtKB-KW"/>
</dbReference>
<feature type="compositionally biased region" description="Polar residues" evidence="8">
    <location>
        <begin position="844"/>
        <end position="861"/>
    </location>
</feature>
<keyword evidence="4" id="KW-0540">Nuclease</keyword>
<accession>Q9SHM5</accession>
<dbReference type="SUPFAM" id="SSF56672">
    <property type="entry name" value="DNA/RNA polymerases"/>
    <property type="match status" value="1"/>
</dbReference>
<dbReference type="FunFam" id="3.30.70.270:FF:000020">
    <property type="entry name" value="Transposon Tf2-6 polyprotein-like Protein"/>
    <property type="match status" value="1"/>
</dbReference>
<keyword evidence="3" id="KW-0548">Nucleotidyltransferase</keyword>
<dbReference type="Pfam" id="PF17917">
    <property type="entry name" value="RT_RNaseH"/>
    <property type="match status" value="1"/>
</dbReference>
<keyword evidence="2" id="KW-0808">Transferase</keyword>
<dbReference type="PROSITE" id="PS50994">
    <property type="entry name" value="INTEGRASE"/>
    <property type="match status" value="1"/>
</dbReference>
<dbReference type="InterPro" id="IPR041373">
    <property type="entry name" value="RT_RNaseH"/>
</dbReference>
<dbReference type="FunFam" id="3.10.20.370:FF:000001">
    <property type="entry name" value="Retrovirus-related Pol polyprotein from transposon 17.6-like protein"/>
    <property type="match status" value="1"/>
</dbReference>
<evidence type="ECO:0000256" key="6">
    <source>
        <dbReference type="ARBA" id="ARBA00022801"/>
    </source>
</evidence>
<dbReference type="CDD" id="cd01647">
    <property type="entry name" value="RT_LTR"/>
    <property type="match status" value="1"/>
</dbReference>
<feature type="region of interest" description="Disordered" evidence="8">
    <location>
        <begin position="531"/>
        <end position="557"/>
    </location>
</feature>
<dbReference type="PANTHER" id="PTHR37984">
    <property type="entry name" value="PROTEIN CBG26694"/>
    <property type="match status" value="1"/>
</dbReference>
<sequence length="1862" mass="212493">MIMTNHSTTRSSRRHHHFTSPLDPEVECHHLHHQTVTRSLHSTMRSSVFTSIIRQPLDLLTLPRGRVSPPHHSTAYSMTSFRAFFILHSTRHSSTRKKRRLQLFTRPITRPRGSSTVLNPSKYFVVLGIRVHLCCMRTRSTCNQNLLFNDNINRTAREIRKRRTTVNPGNKFHGLPMEDPLDHLDEFDRLCNLTKINGVSEDGFKLRLFPFSLGDKAHIWEKNLPHDSITTWDDCKKAFLSKFFSNARTARLRNEISGFSQKTGESFCEAWERFKGYTNQCSHHGFTKASLLSTLYRGVLPRIRMLLDTASNGNFQNKDVEEGWELVENLAQSNGNYNENCDRTVRGTADSDDKHRKEIKALNDKLDRILLSQHKHVHFLVDDEQYEVQDGEGNQLEEVSYINNNQGGYKGYNNFKTNNPNLSYRSTNVANPQDQVYPPQQQQSQNKPFVPYNQATKQTSQLPGKAVQNPKEYAHAITLHSGKALPTREEPKTVTEDSEDQDGEDLSLKKDQADKPLDLSLEQPLDLSLQQSLDPPLDSFTRPTTRPVIPAASPTAPKPVAVKNKEKVELRIPLVDALALIPDSHKFLKDLIVERIQEVQGMVVLSHECSAIIQKKIIPKKLSDPGSFTLPCSLGPLAFNRCLCDLGASVSLMPLSVAKRLGFTQYKSCNISLILADRSVRIPHGLLENLPIRIGAVEIPTDFVVLEMDEEPKDPLILGRPFLATAGAMIDVKKGKIDLNLGKDFRMTFDVKDAMKKPTIEGQLFWIEEMDQLADELLEELAEEDHLNSALTKSGEDGFLHLETLGYQKLLDSHKAMEESEPFEELNGPATEVMVMSEEGSTRVQPALSRTYSSNHSTLSTDEPREPIISTSDDWSELKAPKVDLKPLPKGLRYAFLGPNSTYPVIINAELNSDEVNLLLSELRKYRRAIGYSLSDIKGISPSLCNHRIHLENESYSSIEPHRRLNPNLKEVVKKEILKLLDAGVIYPISDSTWVSPVHCVPKKDGMIVVKNEKDELIPTRTITGHRMCIDYRKLNAASRKDHFPLPFIDQMLERLANHPYYCFLDGYSGFFQIPIHPNDQEKTTFTCPYGTFAYKRMPFGLCNAPATFQRCMTSIFSDLIKEMVEVFMDDFSVYGPSFSSCLLNLGRVLTRCEETNLVLNWEKCHFMVKEGIVLGHKISEKGIEVDKGKVEVMMQLQPPKTVKDIRSFLGHAGFYRRFIKDFSKIARPLTRLLCKETEFKFDDDCLKSFQTIKDALVSAPVVRAPNWDYPFEIMCDASDYAVGAVLGQKIDKKLHVIYYASRTLDDAQGRYATTEKELLAVVFAFEKFRSYLVGSKVTVYTDHAALRHLYAKKDTKPRLLRWILLLQEFDMEIVDKKGIENGAADHLSRMRIEEPLLIDDSMPEEQLMVVEFFGKSYSGKEFHQLNAVEGESPWYADHVNYLACGVEPPNLTSYERKKFFRDIHHYYWDEPYLYTLCKDKIYRRCVSEDEVEGILLHCHGSAYGGHFATFKTVSKILQAGFWWPTMFKDAQEFVSKCDSCQRKGNISRRNEMPQNPILEVEIFDVWGIDFMGPFPSSYGNKYILVAVDYVSKWVEAIASPTNDAKVVLKLFKTIIFPRFGVPRVVISDGGKHFINKVFENLLKKHGVKHKVATPYNPQTSGQVEISNREIKTILEKTVGITRKDWSAKLDDALWAYRTTFKTPIGTTPFNLLYGKSCHLPVELEYKAMWAVKLLNFDIKTAEEKRLIQLSDLDEIRLEAYESSKIYKERTKLFHDKKIITKDFQVGDQVLLFNSRLKLFPGKLKSRWSGPFCITEVRPYGAVTLTGKSGDFTVNGQRLKKYLADQILPEVTSVHLQELLDD</sequence>
<evidence type="ECO:0000259" key="9">
    <source>
        <dbReference type="PROSITE" id="PS50994"/>
    </source>
</evidence>
<feature type="compositionally biased region" description="Low complexity" evidence="8">
    <location>
        <begin position="432"/>
        <end position="447"/>
    </location>
</feature>
<dbReference type="EMBL" id="AC007534">
    <property type="protein sequence ID" value="AAF24529.1"/>
    <property type="molecule type" value="Genomic_DNA"/>
</dbReference>
<feature type="region of interest" description="Disordered" evidence="8">
    <location>
        <begin position="411"/>
        <end position="447"/>
    </location>
</feature>
<reference key="2">
    <citation type="journal article" date="2000" name="Nature">
        <title>Sequence and analysis of chromosome 1 of the plant Arabidopsis thaliana.</title>
        <authorList>
            <person name="Theologis A."/>
            <person name="Ecker J.R."/>
            <person name="Palm C.J."/>
            <person name="Federspiel N.A."/>
            <person name="Kaul S."/>
            <person name="White O."/>
            <person name="Alonso J."/>
            <person name="Altafi H."/>
            <person name="Araujo R."/>
            <person name="Bowman C.L."/>
            <person name="Brooks S.Y."/>
            <person name="Buehler E."/>
            <person name="Chan A."/>
            <person name="Chao Q."/>
            <person name="Chen H."/>
            <person name="Cheuk R.F."/>
            <person name="Chin C.W."/>
            <person name="Chung M.K."/>
            <person name="Conn L."/>
            <person name="Conway A.B."/>
            <person name="Conway A.R."/>
            <person name="Creasy T.H."/>
            <person name="Dewar K."/>
            <person name="Dunn P."/>
            <person name="Etgu P."/>
            <person name="Feldblyum T.V."/>
            <person name="Feng J."/>
            <person name="Fong B."/>
            <person name="Fujii C.Y."/>
            <person name="Gill J.E."/>
            <person name="Goldsmith A.D."/>
            <person name="Haas B."/>
            <person name="Hansen N.F."/>
            <person name="Hughes B."/>
            <person name="Huizar L."/>
            <person name="Hunter J.L."/>
            <person name="Jenkins J."/>
            <person name="Johnson-Hopson C."/>
            <person name="Khan S."/>
            <person name="Khaykin E."/>
            <person name="Kim C.J."/>
            <person name="Koo H.L."/>
            <person name="Kremenetskaia I."/>
            <person name="Kurtz D.B."/>
            <person name="Kwan A."/>
            <person name="Lam B."/>
            <person name="Langin-Hooper S."/>
            <person name="Lee A."/>
            <person name="Lee J.M."/>
            <person name="Lenz C.A."/>
            <person name="Li J.H."/>
            <person name="Li Y."/>
            <person name="Lin X."/>
            <person name="Liu S.X."/>
            <person name="Liu Z.A."/>
            <person name="Luros J.S."/>
            <person name="Maiti R."/>
            <person name="Marziali A."/>
            <person name="Militscher J."/>
            <person name="Miranda M."/>
            <person name="Nguyen M."/>
            <person name="Nierman W.C."/>
            <person name="Osborne B.I."/>
            <person name="Pai G."/>
            <person name="Peterson J."/>
            <person name="Pham P.K."/>
            <person name="Rizzo M."/>
            <person name="Rooney T."/>
            <person name="Rowley D."/>
            <person name="Sakano H."/>
            <person name="Salzberg S.L."/>
            <person name="Schwartz J.R."/>
            <person name="Shinn P."/>
            <person name="Southwick A.M."/>
            <person name="Sun H."/>
            <person name="Tallon L.J."/>
            <person name="Tambunga G."/>
            <person name="Toriumi M.J."/>
            <person name="Town C.D."/>
            <person name="Utterback T."/>
            <person name="Van Aken S."/>
            <person name="Vaysberg M."/>
            <person name="Vysotskaia V.S."/>
            <person name="Walker M."/>
            <person name="Wu D."/>
            <person name="Yu G."/>
            <person name="Fraser C.M."/>
            <person name="Venter J.C."/>
            <person name="Davis R.W."/>
        </authorList>
    </citation>
    <scope>NUCLEOTIDE SEQUENCE [LARGE SCALE GENOMIC DNA]</scope>
    <source>
        <strain>cv. Columbia</strain>
    </source>
</reference>
<dbReference type="InterPro" id="IPR041588">
    <property type="entry name" value="Integrase_H2C2"/>
</dbReference>
<evidence type="ECO:0000256" key="4">
    <source>
        <dbReference type="ARBA" id="ARBA00022722"/>
    </source>
</evidence>
<keyword evidence="5" id="KW-0255">Endonuclease</keyword>
<evidence type="ECO:0000256" key="5">
    <source>
        <dbReference type="ARBA" id="ARBA00022759"/>
    </source>
</evidence>
<feature type="region of interest" description="Disordered" evidence="8">
    <location>
        <begin position="478"/>
        <end position="515"/>
    </location>
</feature>
<dbReference type="Gene3D" id="3.30.70.270">
    <property type="match status" value="2"/>
</dbReference>
<dbReference type="CDD" id="cd09274">
    <property type="entry name" value="RNase_HI_RT_Ty3"/>
    <property type="match status" value="1"/>
</dbReference>
<feature type="compositionally biased region" description="Basic and acidic residues" evidence="8">
    <location>
        <begin position="486"/>
        <end position="495"/>
    </location>
</feature>
<dbReference type="Gene3D" id="2.40.70.10">
    <property type="entry name" value="Acid Proteases"/>
    <property type="match status" value="1"/>
</dbReference>
<dbReference type="InterPro" id="IPR036397">
    <property type="entry name" value="RNaseH_sf"/>
</dbReference>
<dbReference type="InterPro" id="IPR000477">
    <property type="entry name" value="RT_dom"/>
</dbReference>
<feature type="domain" description="Integrase catalytic" evidence="9">
    <location>
        <begin position="1553"/>
        <end position="1717"/>
    </location>
</feature>
<dbReference type="InterPro" id="IPR043502">
    <property type="entry name" value="DNA/RNA_pol_sf"/>
</dbReference>